<keyword evidence="3" id="KW-1185">Reference proteome</keyword>
<evidence type="ECO:0000313" key="3">
    <source>
        <dbReference type="Proteomes" id="UP000032141"/>
    </source>
</evidence>
<feature type="region of interest" description="Disordered" evidence="1">
    <location>
        <begin position="94"/>
        <end position="114"/>
    </location>
</feature>
<sequence length="312" mass="34690">MSVVKGFTSNVNSWKKFFFFVHVEAASVEKSCIPLFRRLPNDRPFTNPLAPFPEDIIAVRDLLRNGPFFWTSFTPKRVRNALRFVNPSLALCGEKGSDSEPDDQGWDPDLAFGDGSGTSEVPIPNFDDFFAGLLSGFDTPPFTNESGRPKVIAEGSRIINGGLNLLGSAIEASHREAMIYRFKAEKVEKDLARMRDEMLARDVEYGNLKDAFNSLGDFRECRGSVGSLWKTRADDYVFEREMVLMKGGMKDHAHAETLISPIDGRIQGFRDPILVSPDTVETTTEFAGGDEEVNYPADTFGASLSGNFNFDL</sequence>
<dbReference type="AlphaFoldDB" id="A0A0D3ABY9"/>
<dbReference type="Gramene" id="Bo1g108480.1">
    <property type="protein sequence ID" value="Bo1g108480.1"/>
    <property type="gene ID" value="Bo1g108480"/>
</dbReference>
<protein>
    <submittedName>
        <fullName evidence="2">Uncharacterized protein</fullName>
    </submittedName>
</protein>
<proteinExistence type="predicted"/>
<organism evidence="2 3">
    <name type="scientific">Brassica oleracea var. oleracea</name>
    <dbReference type="NCBI Taxonomy" id="109376"/>
    <lineage>
        <taxon>Eukaryota</taxon>
        <taxon>Viridiplantae</taxon>
        <taxon>Streptophyta</taxon>
        <taxon>Embryophyta</taxon>
        <taxon>Tracheophyta</taxon>
        <taxon>Spermatophyta</taxon>
        <taxon>Magnoliopsida</taxon>
        <taxon>eudicotyledons</taxon>
        <taxon>Gunneridae</taxon>
        <taxon>Pentapetalae</taxon>
        <taxon>rosids</taxon>
        <taxon>malvids</taxon>
        <taxon>Brassicales</taxon>
        <taxon>Brassicaceae</taxon>
        <taxon>Brassiceae</taxon>
        <taxon>Brassica</taxon>
    </lineage>
</organism>
<name>A0A0D3ABY9_BRAOL</name>
<reference evidence="2" key="2">
    <citation type="submission" date="2015-03" db="UniProtKB">
        <authorList>
            <consortium name="EnsemblPlants"/>
        </authorList>
    </citation>
    <scope>IDENTIFICATION</scope>
</reference>
<evidence type="ECO:0000313" key="2">
    <source>
        <dbReference type="EnsemblPlants" id="Bo1g108480.1"/>
    </source>
</evidence>
<accession>A0A0D3ABY9</accession>
<dbReference type="Proteomes" id="UP000032141">
    <property type="component" value="Chromosome C1"/>
</dbReference>
<reference evidence="2 3" key="1">
    <citation type="journal article" date="2014" name="Genome Biol.">
        <title>Transcriptome and methylome profiling reveals relics of genome dominance in the mesopolyploid Brassica oleracea.</title>
        <authorList>
            <person name="Parkin I.A."/>
            <person name="Koh C."/>
            <person name="Tang H."/>
            <person name="Robinson S.J."/>
            <person name="Kagale S."/>
            <person name="Clarke W.E."/>
            <person name="Town C.D."/>
            <person name="Nixon J."/>
            <person name="Krishnakumar V."/>
            <person name="Bidwell S.L."/>
            <person name="Denoeud F."/>
            <person name="Belcram H."/>
            <person name="Links M.G."/>
            <person name="Just J."/>
            <person name="Clarke C."/>
            <person name="Bender T."/>
            <person name="Huebert T."/>
            <person name="Mason A.S."/>
            <person name="Pires J.C."/>
            <person name="Barker G."/>
            <person name="Moore J."/>
            <person name="Walley P.G."/>
            <person name="Manoli S."/>
            <person name="Batley J."/>
            <person name="Edwards D."/>
            <person name="Nelson M.N."/>
            <person name="Wang X."/>
            <person name="Paterson A.H."/>
            <person name="King G."/>
            <person name="Bancroft I."/>
            <person name="Chalhoub B."/>
            <person name="Sharpe A.G."/>
        </authorList>
    </citation>
    <scope>NUCLEOTIDE SEQUENCE</scope>
    <source>
        <strain evidence="2 3">cv. TO1000</strain>
    </source>
</reference>
<dbReference type="EnsemblPlants" id="Bo1g108480.1">
    <property type="protein sequence ID" value="Bo1g108480.1"/>
    <property type="gene ID" value="Bo1g108480"/>
</dbReference>
<evidence type="ECO:0000256" key="1">
    <source>
        <dbReference type="SAM" id="MobiDB-lite"/>
    </source>
</evidence>
<dbReference type="HOGENOM" id="CLU_019862_1_0_1"/>